<dbReference type="EMBL" id="BQKY01000016">
    <property type="protein sequence ID" value="GJN94153.1"/>
    <property type="molecule type" value="Genomic_DNA"/>
</dbReference>
<sequence>MPSSSSSSKASWDEMVDLAIHSGKGEKISRTKIYAFINLAGLWLDRKTTLTPLRGVAQDEFHVDVTENEASKQSFKDTVEQRIRDGYVKQDKQSFLFTKKGKEYYDKSYEE</sequence>
<dbReference type="AlphaFoldDB" id="A0AAV5GV62"/>
<keyword evidence="2" id="KW-1185">Reference proteome</keyword>
<accession>A0AAV5GV62</accession>
<comment type="caution">
    <text evidence="1">The sequence shown here is derived from an EMBL/GenBank/DDBJ whole genome shotgun (WGS) entry which is preliminary data.</text>
</comment>
<name>A0AAV5GV62_9BASI</name>
<evidence type="ECO:0000313" key="2">
    <source>
        <dbReference type="Proteomes" id="UP001342314"/>
    </source>
</evidence>
<proteinExistence type="predicted"/>
<reference evidence="1 2" key="1">
    <citation type="submission" date="2021-12" db="EMBL/GenBank/DDBJ databases">
        <title>High titer production of polyol ester of fatty acids by Rhodotorula paludigena BS15 towards product separation-free biomass refinery.</title>
        <authorList>
            <person name="Mano J."/>
            <person name="Ono H."/>
            <person name="Tanaka T."/>
            <person name="Naito K."/>
            <person name="Sushida H."/>
            <person name="Ike M."/>
            <person name="Tokuyasu K."/>
            <person name="Kitaoka M."/>
        </authorList>
    </citation>
    <scope>NUCLEOTIDE SEQUENCE [LARGE SCALE GENOMIC DNA]</scope>
    <source>
        <strain evidence="1 2">BS15</strain>
    </source>
</reference>
<gene>
    <name evidence="1" type="ORF">Rhopal_007227-T1</name>
</gene>
<dbReference type="Proteomes" id="UP001342314">
    <property type="component" value="Unassembled WGS sequence"/>
</dbReference>
<protein>
    <submittedName>
        <fullName evidence="1">Uncharacterized protein</fullName>
    </submittedName>
</protein>
<evidence type="ECO:0000313" key="1">
    <source>
        <dbReference type="EMBL" id="GJN94153.1"/>
    </source>
</evidence>
<organism evidence="1 2">
    <name type="scientific">Rhodotorula paludigena</name>
    <dbReference type="NCBI Taxonomy" id="86838"/>
    <lineage>
        <taxon>Eukaryota</taxon>
        <taxon>Fungi</taxon>
        <taxon>Dikarya</taxon>
        <taxon>Basidiomycota</taxon>
        <taxon>Pucciniomycotina</taxon>
        <taxon>Microbotryomycetes</taxon>
        <taxon>Sporidiobolales</taxon>
        <taxon>Sporidiobolaceae</taxon>
        <taxon>Rhodotorula</taxon>
    </lineage>
</organism>